<dbReference type="Proteomes" id="UP000837801">
    <property type="component" value="Unassembled WGS sequence"/>
</dbReference>
<dbReference type="InterPro" id="IPR007526">
    <property type="entry name" value="SWIRM"/>
</dbReference>
<dbReference type="PANTHER" id="PTHR12802">
    <property type="entry name" value="SWI/SNF COMPLEX-RELATED"/>
    <property type="match status" value="1"/>
</dbReference>
<keyword evidence="2" id="KW-0238">DNA-binding</keyword>
<feature type="compositionally biased region" description="Polar residues" evidence="5">
    <location>
        <begin position="560"/>
        <end position="586"/>
    </location>
</feature>
<evidence type="ECO:0000313" key="10">
    <source>
        <dbReference type="Proteomes" id="UP000837801"/>
    </source>
</evidence>
<evidence type="ECO:0000256" key="4">
    <source>
        <dbReference type="ARBA" id="ARBA00023242"/>
    </source>
</evidence>
<evidence type="ECO:0000256" key="5">
    <source>
        <dbReference type="SAM" id="MobiDB-lite"/>
    </source>
</evidence>
<reference evidence="9" key="1">
    <citation type="submission" date="2022-03" db="EMBL/GenBank/DDBJ databases">
        <authorList>
            <person name="Legras J.-L."/>
            <person name="Devillers H."/>
            <person name="Grondin C."/>
        </authorList>
    </citation>
    <scope>NUCLEOTIDE SEQUENCE</scope>
    <source>
        <strain evidence="9">CLIB 1423</strain>
    </source>
</reference>
<feature type="domain" description="SANT" evidence="8">
    <location>
        <begin position="325"/>
        <end position="390"/>
    </location>
</feature>
<feature type="domain" description="SWIRM" evidence="7">
    <location>
        <begin position="71"/>
        <end position="175"/>
    </location>
</feature>
<dbReference type="GO" id="GO:0003677">
    <property type="term" value="F:DNA binding"/>
    <property type="evidence" value="ECO:0007669"/>
    <property type="project" value="UniProtKB-KW"/>
</dbReference>
<comment type="caution">
    <text evidence="9">The sequence shown here is derived from an EMBL/GenBank/DDBJ whole genome shotgun (WGS) entry which is preliminary data.</text>
</comment>
<dbReference type="Pfam" id="PF04433">
    <property type="entry name" value="SWIRM"/>
    <property type="match status" value="1"/>
</dbReference>
<feature type="domain" description="Myb-like" evidence="6">
    <location>
        <begin position="328"/>
        <end position="386"/>
    </location>
</feature>
<keyword evidence="1" id="KW-0805">Transcription regulation</keyword>
<dbReference type="OrthoDB" id="118550at2759"/>
<dbReference type="PROSITE" id="PS51293">
    <property type="entry name" value="SANT"/>
    <property type="match status" value="1"/>
</dbReference>
<dbReference type="InterPro" id="IPR001005">
    <property type="entry name" value="SANT/Myb"/>
</dbReference>
<accession>A0A9P0VY32</accession>
<feature type="compositionally biased region" description="Polar residues" evidence="5">
    <location>
        <begin position="1"/>
        <end position="22"/>
    </location>
</feature>
<keyword evidence="3" id="KW-0804">Transcription</keyword>
<evidence type="ECO:0000256" key="3">
    <source>
        <dbReference type="ARBA" id="ARBA00023163"/>
    </source>
</evidence>
<dbReference type="Pfam" id="PF16495">
    <property type="entry name" value="SWIRM-assoc_1"/>
    <property type="match status" value="1"/>
</dbReference>
<evidence type="ECO:0000313" key="9">
    <source>
        <dbReference type="EMBL" id="CAH2352161.1"/>
    </source>
</evidence>
<gene>
    <name evidence="9" type="ORF">CLIB1423_06S00144</name>
</gene>
<evidence type="ECO:0000256" key="2">
    <source>
        <dbReference type="ARBA" id="ARBA00023125"/>
    </source>
</evidence>
<dbReference type="GO" id="GO:0016514">
    <property type="term" value="C:SWI/SNF complex"/>
    <property type="evidence" value="ECO:0007669"/>
    <property type="project" value="TreeGrafter"/>
</dbReference>
<dbReference type="InterPro" id="IPR017884">
    <property type="entry name" value="SANT_dom"/>
</dbReference>
<evidence type="ECO:0000259" key="6">
    <source>
        <dbReference type="PROSITE" id="PS50090"/>
    </source>
</evidence>
<keyword evidence="4" id="KW-0539">Nucleus</keyword>
<dbReference type="SUPFAM" id="SSF46689">
    <property type="entry name" value="Homeodomain-like"/>
    <property type="match status" value="2"/>
</dbReference>
<protein>
    <submittedName>
        <fullName evidence="9">Chromatin structure-remodeling complex protein Rsc8p</fullName>
    </submittedName>
</protein>
<dbReference type="CDD" id="cd00167">
    <property type="entry name" value="SANT"/>
    <property type="match status" value="1"/>
</dbReference>
<dbReference type="Gene3D" id="1.10.10.60">
    <property type="entry name" value="Homeodomain-like"/>
    <property type="match status" value="1"/>
</dbReference>
<name>A0A9P0VY32_9ASCO</name>
<dbReference type="GO" id="GO:0045893">
    <property type="term" value="P:positive regulation of DNA-templated transcription"/>
    <property type="evidence" value="ECO:0007669"/>
    <property type="project" value="TreeGrafter"/>
</dbReference>
<dbReference type="PROSITE" id="PS50090">
    <property type="entry name" value="MYB_LIKE"/>
    <property type="match status" value="1"/>
</dbReference>
<keyword evidence="10" id="KW-1185">Reference proteome</keyword>
<dbReference type="PROSITE" id="PS50934">
    <property type="entry name" value="SWIRM"/>
    <property type="match status" value="1"/>
</dbReference>
<dbReference type="FunFam" id="1.10.10.10:FF:000020">
    <property type="entry name" value="SWI/SNF complex subunit SMARCC2 isoform c"/>
    <property type="match status" value="1"/>
</dbReference>
<dbReference type="InterPro" id="IPR009057">
    <property type="entry name" value="Homeodomain-like_sf"/>
</dbReference>
<dbReference type="Pfam" id="PF00249">
    <property type="entry name" value="Myb_DNA-binding"/>
    <property type="match status" value="1"/>
</dbReference>
<dbReference type="SMART" id="SM00717">
    <property type="entry name" value="SANT"/>
    <property type="match status" value="1"/>
</dbReference>
<evidence type="ECO:0000259" key="8">
    <source>
        <dbReference type="PROSITE" id="PS51293"/>
    </source>
</evidence>
<proteinExistence type="predicted"/>
<feature type="region of interest" description="Disordered" evidence="5">
    <location>
        <begin position="1"/>
        <end position="49"/>
    </location>
</feature>
<dbReference type="InterPro" id="IPR036388">
    <property type="entry name" value="WH-like_DNA-bd_sf"/>
</dbReference>
<dbReference type="PANTHER" id="PTHR12802:SF150">
    <property type="entry name" value="CHROMATIN STRUCTURE-REMODELING COMPLEX PROTEIN RSC8"/>
    <property type="match status" value="1"/>
</dbReference>
<feature type="region of interest" description="Disordered" evidence="5">
    <location>
        <begin position="540"/>
        <end position="586"/>
    </location>
</feature>
<dbReference type="Gene3D" id="1.10.10.10">
    <property type="entry name" value="Winged helix-like DNA-binding domain superfamily/Winged helix DNA-binding domain"/>
    <property type="match status" value="1"/>
</dbReference>
<sequence>MSETPETLTSTPVATEQPSINGEASKKTAEASPATEAGTGDESKSSTDIENAQRAFQEKAKSYLVDQQQHVVLPSFSAWFNLNDVHSIEKKSFPDFFPSKTSPDEFHSVYKTSEVYKNMRDFMINAYRVNPLEYLTVTAVRRNLAGDVTSIIRIHHFLEKWGLINYQIDPRTKSSVVGPQYTGHFQITLDTPSGLVPFVPTKVTASTNTVGEEKEDTHKVEVKEEAKEETEQVVPLNLEVRRNVYTKDADLSKNISIDSIQFFCNVCGKECTKSRYHNLKVKSYHNNPNSTSNNAAVVCVDCFDQGLFPSNFYSSDFLKLKEEVDSGNTWTEQEVLLLLEGIEIFGSYDTGNPATTQNSNGQWDKIAEHIGTKSREECLVKFIQLPIEDRYLTKLSAPKKSDKNKSNGNASDKKVSTNFIEDIVKKIVSNPQASNSVSGSATRTADAISEDQRQLIDQILELTLEKVSIKLQNIDLLEQNLIEQEKKIQDERKQVLYERWSQFEKINKYKQAHPELSVIFDDLLTPVKVQEVVKVKKSVENKEDKNGGESNDGMDIDSVNAISNGSEASSNPISLSNPKSYQFWSG</sequence>
<evidence type="ECO:0000256" key="1">
    <source>
        <dbReference type="ARBA" id="ARBA00023015"/>
    </source>
</evidence>
<dbReference type="AlphaFoldDB" id="A0A9P0VY32"/>
<dbReference type="EMBL" id="CAKXYY010000006">
    <property type="protein sequence ID" value="CAH2352161.1"/>
    <property type="molecule type" value="Genomic_DNA"/>
</dbReference>
<organism evidence="9 10">
    <name type="scientific">[Candida] railenensis</name>
    <dbReference type="NCBI Taxonomy" id="45579"/>
    <lineage>
        <taxon>Eukaryota</taxon>
        <taxon>Fungi</taxon>
        <taxon>Dikarya</taxon>
        <taxon>Ascomycota</taxon>
        <taxon>Saccharomycotina</taxon>
        <taxon>Pichiomycetes</taxon>
        <taxon>Debaryomycetaceae</taxon>
        <taxon>Kurtzmaniella</taxon>
    </lineage>
</organism>
<dbReference type="InterPro" id="IPR032451">
    <property type="entry name" value="SMARCC_C"/>
</dbReference>
<evidence type="ECO:0000259" key="7">
    <source>
        <dbReference type="PROSITE" id="PS50934"/>
    </source>
</evidence>
<dbReference type="GO" id="GO:0042393">
    <property type="term" value="F:histone binding"/>
    <property type="evidence" value="ECO:0007669"/>
    <property type="project" value="TreeGrafter"/>
</dbReference>